<gene>
    <name evidence="1" type="ORF">FPZ12_006800</name>
</gene>
<name>A0A5N0VFA9_9PSEU</name>
<dbReference type="AlphaFoldDB" id="A0A5N0VFA9"/>
<keyword evidence="2" id="KW-1185">Reference proteome</keyword>
<sequence length="75" mass="7684">MAILRAAAAGRVEMTCSCEPDLYVDGLACCDQTTGRLLAHAGLIRPARPGSLGQRVPVRLTAAGHAALQATPEAA</sequence>
<accession>A0A5N0VFA9</accession>
<dbReference type="Proteomes" id="UP000319769">
    <property type="component" value="Unassembled WGS sequence"/>
</dbReference>
<organism evidence="1 2">
    <name type="scientific">Amycolatopsis acidicola</name>
    <dbReference type="NCBI Taxonomy" id="2596893"/>
    <lineage>
        <taxon>Bacteria</taxon>
        <taxon>Bacillati</taxon>
        <taxon>Actinomycetota</taxon>
        <taxon>Actinomycetes</taxon>
        <taxon>Pseudonocardiales</taxon>
        <taxon>Pseudonocardiaceae</taxon>
        <taxon>Amycolatopsis</taxon>
    </lineage>
</organism>
<protein>
    <recommendedName>
        <fullName evidence="3">ArsR family transcriptional regulator</fullName>
    </recommendedName>
</protein>
<reference evidence="1" key="1">
    <citation type="submission" date="2019-09" db="EMBL/GenBank/DDBJ databases">
        <authorList>
            <person name="Teo W.F.A."/>
            <person name="Duangmal K."/>
        </authorList>
    </citation>
    <scope>NUCLEOTIDE SEQUENCE [LARGE SCALE GENOMIC DNA]</scope>
    <source>
        <strain evidence="1">K81G1</strain>
    </source>
</reference>
<proteinExistence type="predicted"/>
<dbReference type="OrthoDB" id="3700530at2"/>
<dbReference type="EMBL" id="VMNW02000006">
    <property type="protein sequence ID" value="KAA9165029.1"/>
    <property type="molecule type" value="Genomic_DNA"/>
</dbReference>
<evidence type="ECO:0000313" key="2">
    <source>
        <dbReference type="Proteomes" id="UP000319769"/>
    </source>
</evidence>
<evidence type="ECO:0000313" key="1">
    <source>
        <dbReference type="EMBL" id="KAA9165029.1"/>
    </source>
</evidence>
<evidence type="ECO:0008006" key="3">
    <source>
        <dbReference type="Google" id="ProtNLM"/>
    </source>
</evidence>
<comment type="caution">
    <text evidence="1">The sequence shown here is derived from an EMBL/GenBank/DDBJ whole genome shotgun (WGS) entry which is preliminary data.</text>
</comment>